<feature type="transmembrane region" description="Helical" evidence="2">
    <location>
        <begin position="802"/>
        <end position="825"/>
    </location>
</feature>
<evidence type="ECO:0000256" key="1">
    <source>
        <dbReference type="SAM" id="MobiDB-lite"/>
    </source>
</evidence>
<sequence length="1026" mass="113646">MAAPPVPAPAPIPDPLATTKQEVELKCVEERCLKHTARAERGVGAHSIISRWIPADDRKVGRLWALEASLQTASALEPAHTYLTAVHDKEKPKNWELGNSLSIRSDSLFFIYMQQGTFLLPSGPDLYVQHMVDFAQSIDHEEMGVMTSSSWLGTLLRRSVTNRHSGPVTCALAPALEVLLNLIVCNFKKGCQICCRRREVDFHCSSKCDHPWDRGDIVFRLFASLIGTPSSIPGGVAPRFSHVGIVSDDAAGWRVFSGISRFPRPCIMAMLHTHLASPSSALKTSIRVIASISSPECSGAARALPCTVALQSSDTSPPAPLPHSYPSSQHTHTSSSVTLSNNRSPPFLFVHYSPHFARLLSQTADPPDAVVYIGQVPWSRITPGEVMTGRFLQMLSRHRLLRQGGECDARQGQLSIIHPPPTQRRNEECFSWGGGGRFMWIHPPPRRDWPRITQTITFPRSVSTATLLRYRLFELPVIRGENFISEGRSLCVITAHIQVQDCGRPERDLDAVDYELAADPPQFSLCPASSQYSTVLRVLPRTVVIAPRVSRSLVHSYHEHLARRRPLIRTSLRSRTRPDDNLQDCWPLDRYAGGGGTVTVARNRAALQLEHRCQSFTGFSEESSNKATSVVGPGEGRIETTGHMMHWQVTQGEFCSLRGTMVYDLCFGEVTRKACDCSTLWWNGEVNRPEDEPDGAETAMSNRSKRLVDYSRHLAFRLVTRIALHLSARVKHAPSMGTSIVATATCRHVAARWYPQATGAGRLADTPRDLRKRTSILVVFGLFHTTCRRKLAGEMCGNVETIIILLITYFINTVFIFTYAVFMTISTPWSILNNMKENVSQVLRDMSMSVHKYAIWLSEGLIDKFTAHERIYNAKPASLWYRAASLTPMYSISYKVSVISSDIPELMASTAVTWTSSCVVPAVASTSSSSVISYASTAEVPMCLPEFPGSSGMFETRTTEVSLSSSAEATASPTGPSTSVPDTTVWPNTSAEPFRHYKCHFCENTFACSSHTRPHERHGCTRAPPK</sequence>
<comment type="caution">
    <text evidence="3">The sequence shown here is derived from an EMBL/GenBank/DDBJ whole genome shotgun (WGS) entry which is preliminary data.</text>
</comment>
<evidence type="ECO:0000313" key="3">
    <source>
        <dbReference type="EMBL" id="KAJ8887484.1"/>
    </source>
</evidence>
<evidence type="ECO:0008006" key="5">
    <source>
        <dbReference type="Google" id="ProtNLM"/>
    </source>
</evidence>
<feature type="region of interest" description="Disordered" evidence="1">
    <location>
        <begin position="314"/>
        <end position="339"/>
    </location>
</feature>
<feature type="compositionally biased region" description="Polar residues" evidence="1">
    <location>
        <begin position="959"/>
        <end position="986"/>
    </location>
</feature>
<proteinExistence type="predicted"/>
<gene>
    <name evidence="3" type="ORF">PR048_013699</name>
</gene>
<dbReference type="Proteomes" id="UP001159363">
    <property type="component" value="Chromosome X"/>
</dbReference>
<feature type="compositionally biased region" description="Low complexity" evidence="1">
    <location>
        <begin position="324"/>
        <end position="339"/>
    </location>
</feature>
<name>A0ABQ9HTR5_9NEOP</name>
<evidence type="ECO:0000313" key="4">
    <source>
        <dbReference type="Proteomes" id="UP001159363"/>
    </source>
</evidence>
<accession>A0ABQ9HTR5</accession>
<keyword evidence="2" id="KW-1133">Transmembrane helix</keyword>
<feature type="region of interest" description="Disordered" evidence="1">
    <location>
        <begin position="958"/>
        <end position="986"/>
    </location>
</feature>
<evidence type="ECO:0000256" key="2">
    <source>
        <dbReference type="SAM" id="Phobius"/>
    </source>
</evidence>
<keyword evidence="2" id="KW-0472">Membrane</keyword>
<organism evidence="3 4">
    <name type="scientific">Dryococelus australis</name>
    <dbReference type="NCBI Taxonomy" id="614101"/>
    <lineage>
        <taxon>Eukaryota</taxon>
        <taxon>Metazoa</taxon>
        <taxon>Ecdysozoa</taxon>
        <taxon>Arthropoda</taxon>
        <taxon>Hexapoda</taxon>
        <taxon>Insecta</taxon>
        <taxon>Pterygota</taxon>
        <taxon>Neoptera</taxon>
        <taxon>Polyneoptera</taxon>
        <taxon>Phasmatodea</taxon>
        <taxon>Verophasmatodea</taxon>
        <taxon>Anareolatae</taxon>
        <taxon>Phasmatidae</taxon>
        <taxon>Eurycanthinae</taxon>
        <taxon>Dryococelus</taxon>
    </lineage>
</organism>
<reference evidence="3 4" key="1">
    <citation type="submission" date="2023-02" db="EMBL/GenBank/DDBJ databases">
        <title>LHISI_Scaffold_Assembly.</title>
        <authorList>
            <person name="Stuart O.P."/>
            <person name="Cleave R."/>
            <person name="Magrath M.J.L."/>
            <person name="Mikheyev A.S."/>
        </authorList>
    </citation>
    <scope>NUCLEOTIDE SEQUENCE [LARGE SCALE GENOMIC DNA]</scope>
    <source>
        <strain evidence="3">Daus_M_001</strain>
        <tissue evidence="3">Leg muscle</tissue>
    </source>
</reference>
<keyword evidence="4" id="KW-1185">Reference proteome</keyword>
<keyword evidence="2" id="KW-0812">Transmembrane</keyword>
<dbReference type="EMBL" id="JARBHB010000004">
    <property type="protein sequence ID" value="KAJ8887484.1"/>
    <property type="molecule type" value="Genomic_DNA"/>
</dbReference>
<protein>
    <recommendedName>
        <fullName evidence="5">C2H2-type domain-containing protein</fullName>
    </recommendedName>
</protein>